<gene>
    <name evidence="1" type="ORF">ACFPO9_20850</name>
</gene>
<name>A0ABW0S3B5_9BURK</name>
<protein>
    <submittedName>
        <fullName evidence="1">Uncharacterized protein</fullName>
    </submittedName>
</protein>
<evidence type="ECO:0000313" key="2">
    <source>
        <dbReference type="Proteomes" id="UP001596086"/>
    </source>
</evidence>
<dbReference type="RefSeq" id="WP_379774368.1">
    <property type="nucleotide sequence ID" value="NZ_JBHSMZ010000016.1"/>
</dbReference>
<proteinExistence type="predicted"/>
<reference evidence="2" key="1">
    <citation type="journal article" date="2019" name="Int. J. Syst. Evol. Microbiol.">
        <title>The Global Catalogue of Microorganisms (GCM) 10K type strain sequencing project: providing services to taxonomists for standard genome sequencing and annotation.</title>
        <authorList>
            <consortium name="The Broad Institute Genomics Platform"/>
            <consortium name="The Broad Institute Genome Sequencing Center for Infectious Disease"/>
            <person name="Wu L."/>
            <person name="Ma J."/>
        </authorList>
    </citation>
    <scope>NUCLEOTIDE SEQUENCE [LARGE SCALE GENOMIC DNA]</scope>
    <source>
        <strain evidence="2">CGMCC 4.5798</strain>
    </source>
</reference>
<accession>A0ABW0S3B5</accession>
<evidence type="ECO:0000313" key="1">
    <source>
        <dbReference type="EMBL" id="MFC5550974.1"/>
    </source>
</evidence>
<sequence>MEQALAIRAHPITEHAMPLAGARQSGAPVPVFYLEPQQLTGPDPLSSAVQTNWVYPVMAGGEPGLVDIRPADNESVSEFGGIYYGLLARRVGESVQLAQLAVGENNMAFQLRLLQMPELDFAALWLKGRNEDYFISLFEGRPPGTATLQLQGDVLAELREQAAHRFASVDELDPDGTPTN</sequence>
<keyword evidence="2" id="KW-1185">Reference proteome</keyword>
<organism evidence="1 2">
    <name type="scientific">Massilia aerilata</name>
    <dbReference type="NCBI Taxonomy" id="453817"/>
    <lineage>
        <taxon>Bacteria</taxon>
        <taxon>Pseudomonadati</taxon>
        <taxon>Pseudomonadota</taxon>
        <taxon>Betaproteobacteria</taxon>
        <taxon>Burkholderiales</taxon>
        <taxon>Oxalobacteraceae</taxon>
        <taxon>Telluria group</taxon>
        <taxon>Massilia</taxon>
    </lineage>
</organism>
<comment type="caution">
    <text evidence="1">The sequence shown here is derived from an EMBL/GenBank/DDBJ whole genome shotgun (WGS) entry which is preliminary data.</text>
</comment>
<dbReference type="Proteomes" id="UP001596086">
    <property type="component" value="Unassembled WGS sequence"/>
</dbReference>
<dbReference type="EMBL" id="JBHSMZ010000016">
    <property type="protein sequence ID" value="MFC5550974.1"/>
    <property type="molecule type" value="Genomic_DNA"/>
</dbReference>